<name>A0A2P2PAT0_RHIMU</name>
<proteinExistence type="predicted"/>
<organism evidence="1">
    <name type="scientific">Rhizophora mucronata</name>
    <name type="common">Asiatic mangrove</name>
    <dbReference type="NCBI Taxonomy" id="61149"/>
    <lineage>
        <taxon>Eukaryota</taxon>
        <taxon>Viridiplantae</taxon>
        <taxon>Streptophyta</taxon>
        <taxon>Embryophyta</taxon>
        <taxon>Tracheophyta</taxon>
        <taxon>Spermatophyta</taxon>
        <taxon>Magnoliopsida</taxon>
        <taxon>eudicotyledons</taxon>
        <taxon>Gunneridae</taxon>
        <taxon>Pentapetalae</taxon>
        <taxon>rosids</taxon>
        <taxon>fabids</taxon>
        <taxon>Malpighiales</taxon>
        <taxon>Rhizophoraceae</taxon>
        <taxon>Rhizophora</taxon>
    </lineage>
</organism>
<reference evidence="1" key="1">
    <citation type="submission" date="2018-02" db="EMBL/GenBank/DDBJ databases">
        <title>Rhizophora mucronata_Transcriptome.</title>
        <authorList>
            <person name="Meera S.P."/>
            <person name="Sreeshan A."/>
            <person name="Augustine A."/>
        </authorList>
    </citation>
    <scope>NUCLEOTIDE SEQUENCE</scope>
    <source>
        <tissue evidence="1">Leaf</tissue>
    </source>
</reference>
<evidence type="ECO:0000313" key="1">
    <source>
        <dbReference type="EMBL" id="MBX51721.1"/>
    </source>
</evidence>
<dbReference type="AlphaFoldDB" id="A0A2P2PAT0"/>
<accession>A0A2P2PAT0</accession>
<protein>
    <submittedName>
        <fullName evidence="1">Uncharacterized protein</fullName>
    </submittedName>
</protein>
<sequence length="28" mass="3300">MLFMFRVDNMTQGRIENNGRKGKRTEGI</sequence>
<dbReference type="EMBL" id="GGEC01071237">
    <property type="protein sequence ID" value="MBX51721.1"/>
    <property type="molecule type" value="Transcribed_RNA"/>
</dbReference>